<dbReference type="Proteomes" id="UP000479000">
    <property type="component" value="Unassembled WGS sequence"/>
</dbReference>
<keyword evidence="1" id="KW-0472">Membrane</keyword>
<evidence type="ECO:0000313" key="3">
    <source>
        <dbReference type="Proteomes" id="UP000479000"/>
    </source>
</evidence>
<feature type="non-terminal residue" evidence="2">
    <location>
        <position position="76"/>
    </location>
</feature>
<gene>
    <name evidence="2" type="ORF">NTEN_LOCUS3884</name>
</gene>
<proteinExistence type="predicted"/>
<evidence type="ECO:0000313" key="2">
    <source>
        <dbReference type="EMBL" id="CAA9997590.1"/>
    </source>
</evidence>
<organism evidence="2 3">
    <name type="scientific">Nesidiocoris tenuis</name>
    <dbReference type="NCBI Taxonomy" id="355587"/>
    <lineage>
        <taxon>Eukaryota</taxon>
        <taxon>Metazoa</taxon>
        <taxon>Ecdysozoa</taxon>
        <taxon>Arthropoda</taxon>
        <taxon>Hexapoda</taxon>
        <taxon>Insecta</taxon>
        <taxon>Pterygota</taxon>
        <taxon>Neoptera</taxon>
        <taxon>Paraneoptera</taxon>
        <taxon>Hemiptera</taxon>
        <taxon>Heteroptera</taxon>
        <taxon>Panheteroptera</taxon>
        <taxon>Cimicomorpha</taxon>
        <taxon>Miridae</taxon>
        <taxon>Dicyphina</taxon>
        <taxon>Nesidiocoris</taxon>
    </lineage>
</organism>
<keyword evidence="1" id="KW-0812">Transmembrane</keyword>
<feature type="transmembrane region" description="Helical" evidence="1">
    <location>
        <begin position="37"/>
        <end position="61"/>
    </location>
</feature>
<sequence>MMPGPALFPDYIFTRMGPDDVGRDERSPCRRWLAQNLFLVCTLLGVAAGIIFGTFTWNRFLNKGLFVSKMQIYRKY</sequence>
<keyword evidence="1" id="KW-1133">Transmembrane helix</keyword>
<evidence type="ECO:0000256" key="1">
    <source>
        <dbReference type="SAM" id="Phobius"/>
    </source>
</evidence>
<name>A0A6H5G4F0_9HEMI</name>
<protein>
    <submittedName>
        <fullName evidence="2">Uncharacterized protein</fullName>
    </submittedName>
</protein>
<dbReference type="AlphaFoldDB" id="A0A6H5G4F0"/>
<accession>A0A6H5G4F0</accession>
<dbReference type="OrthoDB" id="5877963at2759"/>
<dbReference type="EMBL" id="CADCXU010005887">
    <property type="protein sequence ID" value="CAA9997590.1"/>
    <property type="molecule type" value="Genomic_DNA"/>
</dbReference>
<keyword evidence="3" id="KW-1185">Reference proteome</keyword>
<reference evidence="2 3" key="1">
    <citation type="submission" date="2020-02" db="EMBL/GenBank/DDBJ databases">
        <authorList>
            <person name="Ferguson B K."/>
        </authorList>
    </citation>
    <scope>NUCLEOTIDE SEQUENCE [LARGE SCALE GENOMIC DNA]</scope>
</reference>